<comment type="subcellular location">
    <subcellularLocation>
        <location evidence="1 11">Cell outer membrane</location>
        <topology evidence="1 11">Multi-pass membrane protein</topology>
    </subcellularLocation>
</comment>
<dbReference type="InterPro" id="IPR012910">
    <property type="entry name" value="Plug_dom"/>
</dbReference>
<proteinExistence type="inferred from homology"/>
<evidence type="ECO:0000313" key="16">
    <source>
        <dbReference type="EMBL" id="NSL86896.1"/>
    </source>
</evidence>
<keyword evidence="17" id="KW-1185">Reference proteome</keyword>
<evidence type="ECO:0000256" key="13">
    <source>
        <dbReference type="SAM" id="SignalP"/>
    </source>
</evidence>
<dbReference type="CDD" id="cd01347">
    <property type="entry name" value="ligand_gated_channel"/>
    <property type="match status" value="1"/>
</dbReference>
<dbReference type="Gene3D" id="2.60.40.1120">
    <property type="entry name" value="Carboxypeptidase-like, regulatory domain"/>
    <property type="match status" value="1"/>
</dbReference>
<gene>
    <name evidence="16" type="ORF">ECE50_008645</name>
</gene>
<dbReference type="SUPFAM" id="SSF56935">
    <property type="entry name" value="Porins"/>
    <property type="match status" value="1"/>
</dbReference>
<protein>
    <submittedName>
        <fullName evidence="16">TonB-dependent receptor</fullName>
    </submittedName>
</protein>
<dbReference type="PANTHER" id="PTHR32552">
    <property type="entry name" value="FERRICHROME IRON RECEPTOR-RELATED"/>
    <property type="match status" value="1"/>
</dbReference>
<feature type="chain" id="PRO_5040189973" evidence="13">
    <location>
        <begin position="21"/>
        <end position="779"/>
    </location>
</feature>
<dbReference type="GO" id="GO:0030246">
    <property type="term" value="F:carbohydrate binding"/>
    <property type="evidence" value="ECO:0007669"/>
    <property type="project" value="InterPro"/>
</dbReference>
<keyword evidence="13" id="KW-0732">Signal</keyword>
<accession>A0A9Q5CZ45</accession>
<dbReference type="Pfam" id="PF13715">
    <property type="entry name" value="CarbopepD_reg_2"/>
    <property type="match status" value="1"/>
</dbReference>
<keyword evidence="6" id="KW-0408">Iron</keyword>
<keyword evidence="4" id="KW-0410">Iron transport</keyword>
<feature type="domain" description="TonB-dependent receptor-like beta-barrel" evidence="14">
    <location>
        <begin position="313"/>
        <end position="743"/>
    </location>
</feature>
<evidence type="ECO:0000256" key="5">
    <source>
        <dbReference type="ARBA" id="ARBA00022692"/>
    </source>
</evidence>
<keyword evidence="9 11" id="KW-0472">Membrane</keyword>
<reference evidence="16" key="1">
    <citation type="submission" date="2020-05" db="EMBL/GenBank/DDBJ databases">
        <title>Chitinophaga laudate sp. nov., isolated from a tropical peat swamp.</title>
        <authorList>
            <person name="Goh C.B.S."/>
            <person name="Lee M.S."/>
            <person name="Parimannan S."/>
            <person name="Pasbakhsh P."/>
            <person name="Yule C.M."/>
            <person name="Rajandas H."/>
            <person name="Loke S."/>
            <person name="Croft L."/>
            <person name="Tan J.B.L."/>
        </authorList>
    </citation>
    <scope>NUCLEOTIDE SEQUENCE</scope>
    <source>
        <strain evidence="16">Mgbs1</strain>
    </source>
</reference>
<keyword evidence="5 11" id="KW-0812">Transmembrane</keyword>
<dbReference type="SUPFAM" id="SSF49452">
    <property type="entry name" value="Starch-binding domain-like"/>
    <property type="match status" value="1"/>
</dbReference>
<dbReference type="InterPro" id="IPR039426">
    <property type="entry name" value="TonB-dep_rcpt-like"/>
</dbReference>
<organism evidence="16 17">
    <name type="scientific">Chitinophaga solisilvae</name>
    <dbReference type="NCBI Taxonomy" id="1233460"/>
    <lineage>
        <taxon>Bacteria</taxon>
        <taxon>Pseudomonadati</taxon>
        <taxon>Bacteroidota</taxon>
        <taxon>Chitinophagia</taxon>
        <taxon>Chitinophagales</taxon>
        <taxon>Chitinophagaceae</taxon>
        <taxon>Chitinophaga</taxon>
    </lineage>
</organism>
<keyword evidence="8 12" id="KW-0798">TonB box</keyword>
<dbReference type="Proteomes" id="UP000281028">
    <property type="component" value="Unassembled WGS sequence"/>
</dbReference>
<comment type="caution">
    <text evidence="16">The sequence shown here is derived from an EMBL/GenBank/DDBJ whole genome shotgun (WGS) entry which is preliminary data.</text>
</comment>
<dbReference type="PANTHER" id="PTHR32552:SF81">
    <property type="entry name" value="TONB-DEPENDENT OUTER MEMBRANE RECEPTOR"/>
    <property type="match status" value="1"/>
</dbReference>
<evidence type="ECO:0000313" key="17">
    <source>
        <dbReference type="Proteomes" id="UP000281028"/>
    </source>
</evidence>
<dbReference type="GO" id="GO:0006826">
    <property type="term" value="P:iron ion transport"/>
    <property type="evidence" value="ECO:0007669"/>
    <property type="project" value="UniProtKB-KW"/>
</dbReference>
<evidence type="ECO:0000256" key="3">
    <source>
        <dbReference type="ARBA" id="ARBA00022452"/>
    </source>
</evidence>
<evidence type="ECO:0000259" key="15">
    <source>
        <dbReference type="Pfam" id="PF07715"/>
    </source>
</evidence>
<evidence type="ECO:0000256" key="2">
    <source>
        <dbReference type="ARBA" id="ARBA00022448"/>
    </source>
</evidence>
<keyword evidence="2 11" id="KW-0813">Transport</keyword>
<evidence type="ECO:0000256" key="11">
    <source>
        <dbReference type="PROSITE-ProRule" id="PRU01360"/>
    </source>
</evidence>
<dbReference type="OrthoDB" id="9775095at2"/>
<evidence type="ECO:0000256" key="12">
    <source>
        <dbReference type="RuleBase" id="RU003357"/>
    </source>
</evidence>
<name>A0A9Q5CZ45_9BACT</name>
<evidence type="ECO:0000256" key="6">
    <source>
        <dbReference type="ARBA" id="ARBA00023004"/>
    </source>
</evidence>
<dbReference type="Gene3D" id="2.40.170.20">
    <property type="entry name" value="TonB-dependent receptor, beta-barrel domain"/>
    <property type="match status" value="1"/>
</dbReference>
<evidence type="ECO:0000259" key="14">
    <source>
        <dbReference type="Pfam" id="PF00593"/>
    </source>
</evidence>
<dbReference type="EMBL" id="RIAR02000001">
    <property type="protein sequence ID" value="NSL86896.1"/>
    <property type="molecule type" value="Genomic_DNA"/>
</dbReference>
<feature type="domain" description="TonB-dependent receptor plug" evidence="15">
    <location>
        <begin position="120"/>
        <end position="224"/>
    </location>
</feature>
<feature type="signal peptide" evidence="13">
    <location>
        <begin position="1"/>
        <end position="20"/>
    </location>
</feature>
<keyword evidence="16" id="KW-0675">Receptor</keyword>
<dbReference type="PROSITE" id="PS52016">
    <property type="entry name" value="TONB_DEPENDENT_REC_3"/>
    <property type="match status" value="1"/>
</dbReference>
<keyword evidence="3 11" id="KW-1134">Transmembrane beta strand</keyword>
<comment type="similarity">
    <text evidence="11 12">Belongs to the TonB-dependent receptor family.</text>
</comment>
<dbReference type="InterPro" id="IPR000531">
    <property type="entry name" value="Beta-barrel_TonB"/>
</dbReference>
<dbReference type="InterPro" id="IPR036942">
    <property type="entry name" value="Beta-barrel_TonB_sf"/>
</dbReference>
<keyword evidence="7" id="KW-0406">Ion transport</keyword>
<evidence type="ECO:0000256" key="4">
    <source>
        <dbReference type="ARBA" id="ARBA00022496"/>
    </source>
</evidence>
<evidence type="ECO:0000256" key="9">
    <source>
        <dbReference type="ARBA" id="ARBA00023136"/>
    </source>
</evidence>
<sequence length="779" mass="87263">MKSAILLLSILMSLQYTVFAQQAVILQGNISTVQGIPVERAGVYIPELQRRTVTDENGHYRFGNIAPGNYVLKVSLTGYQTASRQITVNAQHSQHHLTLEPNVVELQPLTVTAEKKVGNLQQVPMAVSAITGKQVEERKINEVSDLLLSVPNLMTMNMGAPTLSVIAIRGVLTFSTDPAVGVYMDGVPMFDGYSSSMQLMDIARVEVLRGPQSTLYGRTGLGGVINIITRKPGNIPRGFVSAGLGNFGSQQYNLGLSGPLIKNRLFAGFTGRYDSHTGYYTNLYTGKKYDRPETYSGSFYARYLAGERFSLTLNAKAEYNNVAGAFPYVVNADSALKYPYTLRQNGANQERRKLYTGSLTAQYRLKGAQISAITAYTYLSDLYKDYDVDYTPYDITTFEMPLQDQKTWTQELRIVTDNNAPLQFTGGVFGFIDRKQTHTIYNYGPDAAMMDPRAPYTSNINTDKKVNGIAAYANLTYTLSERWKVSAGLRYDYESRSLLTSTDFVKEPQSPVIVRPEQTIKGHNGAFSPRLNVSYMPATDLQLYASYTRGYRPGGFNQYTLNTDRLNYKPEYTDNYEVGIKSEWLQHRLRANAALFYTSWKDQQQTLMAPENLIDNVGRLSNQGGELELTGLPLKGLEIGYNLGVVRSSYQQLLLLDGSGGNKDFKGNKQVFTPSFTSALSVTYRRSFYHDKCNIYITPEWKYLGRQYMNYYNDLEQAPFSLLNATIGIRYAPIEISFWGKNLADVRYLSFAYATQPRATTPVLLGTPRTYGMSVKASF</sequence>
<dbReference type="Pfam" id="PF07715">
    <property type="entry name" value="Plug"/>
    <property type="match status" value="1"/>
</dbReference>
<evidence type="ECO:0000256" key="8">
    <source>
        <dbReference type="ARBA" id="ARBA00023077"/>
    </source>
</evidence>
<dbReference type="InterPro" id="IPR013784">
    <property type="entry name" value="Carb-bd-like_fold"/>
</dbReference>
<keyword evidence="10 11" id="KW-0998">Cell outer membrane</keyword>
<dbReference type="AlphaFoldDB" id="A0A9Q5CZ45"/>
<evidence type="ECO:0000256" key="7">
    <source>
        <dbReference type="ARBA" id="ARBA00023065"/>
    </source>
</evidence>
<dbReference type="Pfam" id="PF00593">
    <property type="entry name" value="TonB_dep_Rec_b-barrel"/>
    <property type="match status" value="1"/>
</dbReference>
<evidence type="ECO:0000256" key="10">
    <source>
        <dbReference type="ARBA" id="ARBA00023237"/>
    </source>
</evidence>
<dbReference type="GO" id="GO:0009279">
    <property type="term" value="C:cell outer membrane"/>
    <property type="evidence" value="ECO:0007669"/>
    <property type="project" value="UniProtKB-SubCell"/>
</dbReference>
<evidence type="ECO:0000256" key="1">
    <source>
        <dbReference type="ARBA" id="ARBA00004571"/>
    </source>
</evidence>